<dbReference type="EMBL" id="VSSQ01035744">
    <property type="protein sequence ID" value="MPM88052.1"/>
    <property type="molecule type" value="Genomic_DNA"/>
</dbReference>
<organism evidence="1">
    <name type="scientific">bioreactor metagenome</name>
    <dbReference type="NCBI Taxonomy" id="1076179"/>
    <lineage>
        <taxon>unclassified sequences</taxon>
        <taxon>metagenomes</taxon>
        <taxon>ecological metagenomes</taxon>
    </lineage>
</organism>
<protein>
    <recommendedName>
        <fullName evidence="2">Abi-like protein</fullName>
    </recommendedName>
</protein>
<evidence type="ECO:0008006" key="2">
    <source>
        <dbReference type="Google" id="ProtNLM"/>
    </source>
</evidence>
<name>A0A645DHI3_9ZZZZ</name>
<accession>A0A645DHI3</accession>
<dbReference type="Pfam" id="PF07751">
    <property type="entry name" value="Abi_2"/>
    <property type="match status" value="1"/>
</dbReference>
<dbReference type="AlphaFoldDB" id="A0A645DHI3"/>
<proteinExistence type="predicted"/>
<comment type="caution">
    <text evidence="1">The sequence shown here is derived from an EMBL/GenBank/DDBJ whole genome shotgun (WGS) entry which is preliminary data.</text>
</comment>
<reference evidence="1" key="1">
    <citation type="submission" date="2019-08" db="EMBL/GenBank/DDBJ databases">
        <authorList>
            <person name="Kucharzyk K."/>
            <person name="Murdoch R.W."/>
            <person name="Higgins S."/>
            <person name="Loffler F."/>
        </authorList>
    </citation>
    <scope>NUCLEOTIDE SEQUENCE</scope>
</reference>
<gene>
    <name evidence="1" type="ORF">SDC9_135153</name>
</gene>
<dbReference type="InterPro" id="IPR011664">
    <property type="entry name" value="Abi_system_AbiD/AbiF-like"/>
</dbReference>
<sequence length="237" mass="28360">MFDHELRTLLLDIIEGIEILVRTRLAYFFSLKHGPFAWTDPALFPNFDANYNDFERWQVKLAEQTNRARKYMSNEDTVVHFFKKYGDCHDHLPVWILTEIMDFGATLSFYRGVEKDIRKNVALSFDQPEELVLSWLLGLNTIRNHCAHHSRLWNWQLGIPVKLPNARKYKEWNIPQLSNRQLGSILYICSWMSDKLVMKDYWHEKALNLFVDFEDLNLLHIGMPSCWKDHDIWKRRC</sequence>
<evidence type="ECO:0000313" key="1">
    <source>
        <dbReference type="EMBL" id="MPM88052.1"/>
    </source>
</evidence>